<comment type="caution">
    <text evidence="4">The sequence shown here is derived from an EMBL/GenBank/DDBJ whole genome shotgun (WGS) entry which is preliminary data.</text>
</comment>
<dbReference type="PANTHER" id="PTHR43479:SF12">
    <property type="entry name" value="TRANSCRIPTIONAL REGULATORY PROTEIN"/>
    <property type="match status" value="1"/>
</dbReference>
<evidence type="ECO:0000256" key="1">
    <source>
        <dbReference type="ARBA" id="ARBA00023125"/>
    </source>
</evidence>
<dbReference type="Gene3D" id="1.10.357.10">
    <property type="entry name" value="Tetracycline Repressor, domain 2"/>
    <property type="match status" value="1"/>
</dbReference>
<dbReference type="Pfam" id="PF00440">
    <property type="entry name" value="TetR_N"/>
    <property type="match status" value="1"/>
</dbReference>
<dbReference type="PANTHER" id="PTHR43479">
    <property type="entry name" value="ACREF/ENVCD OPERON REPRESSOR-RELATED"/>
    <property type="match status" value="1"/>
</dbReference>
<gene>
    <name evidence="4" type="ORF">GCM10022395_31200</name>
</gene>
<evidence type="ECO:0000313" key="5">
    <source>
        <dbReference type="Proteomes" id="UP001500954"/>
    </source>
</evidence>
<dbReference type="Proteomes" id="UP001500954">
    <property type="component" value="Unassembled WGS sequence"/>
</dbReference>
<keyword evidence="5" id="KW-1185">Reference proteome</keyword>
<feature type="DNA-binding region" description="H-T-H motif" evidence="2">
    <location>
        <begin position="25"/>
        <end position="44"/>
    </location>
</feature>
<proteinExistence type="predicted"/>
<dbReference type="SUPFAM" id="SSF46689">
    <property type="entry name" value="Homeodomain-like"/>
    <property type="match status" value="1"/>
</dbReference>
<dbReference type="InterPro" id="IPR009057">
    <property type="entry name" value="Homeodomain-like_sf"/>
</dbReference>
<name>A0ABP6YBF7_9FLAO</name>
<dbReference type="RefSeq" id="WP_345007345.1">
    <property type="nucleotide sequence ID" value="NZ_BAABCY010000085.1"/>
</dbReference>
<dbReference type="PROSITE" id="PS50977">
    <property type="entry name" value="HTH_TETR_2"/>
    <property type="match status" value="1"/>
</dbReference>
<protein>
    <submittedName>
        <fullName evidence="4">TetR/AcrR family transcriptional regulator</fullName>
    </submittedName>
</protein>
<reference evidence="5" key="1">
    <citation type="journal article" date="2019" name="Int. J. Syst. Evol. Microbiol.">
        <title>The Global Catalogue of Microorganisms (GCM) 10K type strain sequencing project: providing services to taxonomists for standard genome sequencing and annotation.</title>
        <authorList>
            <consortium name="The Broad Institute Genomics Platform"/>
            <consortium name="The Broad Institute Genome Sequencing Center for Infectious Disease"/>
            <person name="Wu L."/>
            <person name="Ma J."/>
        </authorList>
    </citation>
    <scope>NUCLEOTIDE SEQUENCE [LARGE SCALE GENOMIC DNA]</scope>
    <source>
        <strain evidence="5">JCM 17111</strain>
    </source>
</reference>
<feature type="domain" description="HTH tetR-type" evidence="3">
    <location>
        <begin position="2"/>
        <end position="62"/>
    </location>
</feature>
<accession>A0ABP6YBF7</accession>
<dbReference type="Pfam" id="PF13972">
    <property type="entry name" value="TetR"/>
    <property type="match status" value="1"/>
</dbReference>
<dbReference type="EMBL" id="BAABCY010000085">
    <property type="protein sequence ID" value="GAA3580499.1"/>
    <property type="molecule type" value="Genomic_DNA"/>
</dbReference>
<keyword evidence="1 2" id="KW-0238">DNA-binding</keyword>
<dbReference type="InterPro" id="IPR025722">
    <property type="entry name" value="TetR"/>
</dbReference>
<evidence type="ECO:0000256" key="2">
    <source>
        <dbReference type="PROSITE-ProRule" id="PRU00335"/>
    </source>
</evidence>
<evidence type="ECO:0000313" key="4">
    <source>
        <dbReference type="EMBL" id="GAA3580499.1"/>
    </source>
</evidence>
<organism evidence="4 5">
    <name type="scientific">Snuella lapsa</name>
    <dbReference type="NCBI Taxonomy" id="870481"/>
    <lineage>
        <taxon>Bacteria</taxon>
        <taxon>Pseudomonadati</taxon>
        <taxon>Bacteroidota</taxon>
        <taxon>Flavobacteriia</taxon>
        <taxon>Flavobacteriales</taxon>
        <taxon>Flavobacteriaceae</taxon>
        <taxon>Snuella</taxon>
    </lineage>
</organism>
<dbReference type="InterPro" id="IPR050624">
    <property type="entry name" value="HTH-type_Tx_Regulator"/>
</dbReference>
<dbReference type="PRINTS" id="PR00455">
    <property type="entry name" value="HTHTETR"/>
</dbReference>
<dbReference type="InterPro" id="IPR001647">
    <property type="entry name" value="HTH_TetR"/>
</dbReference>
<evidence type="ECO:0000259" key="3">
    <source>
        <dbReference type="PROSITE" id="PS50977"/>
    </source>
</evidence>
<sequence>MKKTKAVILDVALELFNNQGLSKVTLRTIANKMGISQGNLNYHFKKREDIIEALYFQLVKNIDENFISEIQPKNSLNALFSISNSIMKSFYEYRFIFLDFVQVMRENDKIKAHYLQLMKEREGQFMKLIDLLIEGGFIRLEMIKNEYLNLYKRVQVVGDFWISSAITASNYVTEETILGYTEIMNQTIFPYLTEKGRQEYELFVFD</sequence>